<accession>A0A512JDU4</accession>
<reference evidence="4" key="2">
    <citation type="journal article" date="2019" name="Int. J. Syst. Evol. Microbiol.">
        <title>The Global Catalogue of Microorganisms (GCM) 10K type strain sequencing project: providing services to taxonomists for standard genome sequencing and annotation.</title>
        <authorList>
            <consortium name="The Broad Institute Genomics Platform"/>
            <consortium name="The Broad Institute Genome Sequencing Center for Infectious Disease"/>
            <person name="Wu L."/>
            <person name="Ma J."/>
        </authorList>
    </citation>
    <scope>NUCLEOTIDE SEQUENCE [LARGE SCALE GENOMIC DNA]</scope>
    <source>
        <strain evidence="4">NBRC 107715</strain>
    </source>
</reference>
<dbReference type="EMBL" id="BSPK01000047">
    <property type="protein sequence ID" value="GLS64603.1"/>
    <property type="molecule type" value="Genomic_DNA"/>
</dbReference>
<reference evidence="1 3" key="3">
    <citation type="submission" date="2019-07" db="EMBL/GenBank/DDBJ databases">
        <title>Whole genome shotgun sequence of Methylobacterium oxalidis NBRC 107715.</title>
        <authorList>
            <person name="Hosoyama A."/>
            <person name="Uohara A."/>
            <person name="Ohji S."/>
            <person name="Ichikawa N."/>
        </authorList>
    </citation>
    <scope>NUCLEOTIDE SEQUENCE [LARGE SCALE GENOMIC DNA]</scope>
    <source>
        <strain evidence="1 3">NBRC 107715</strain>
    </source>
</reference>
<sequence>MTGSFEAPLELASRQLAEAEQRQARQIHLIAGLVGSEEALVHSQQVLAEITRTLTLARAHRSLLLSLPEAE</sequence>
<gene>
    <name evidence="2" type="ORF">GCM10007888_29840</name>
    <name evidence="1" type="ORF">MOX02_61470</name>
</gene>
<reference evidence="2" key="1">
    <citation type="journal article" date="2014" name="Int. J. Syst. Evol. Microbiol.">
        <title>Complete genome of a new Firmicutes species belonging to the dominant human colonic microbiota ('Ruminococcus bicirculans') reveals two chromosomes and a selective capacity to utilize plant glucans.</title>
        <authorList>
            <consortium name="NISC Comparative Sequencing Program"/>
            <person name="Wegmann U."/>
            <person name="Louis P."/>
            <person name="Goesmann A."/>
            <person name="Henrissat B."/>
            <person name="Duncan S.H."/>
            <person name="Flint H.J."/>
        </authorList>
    </citation>
    <scope>NUCLEOTIDE SEQUENCE</scope>
    <source>
        <strain evidence="2">NBRC 107715</strain>
    </source>
</reference>
<dbReference type="RefSeq" id="WP_147029493.1">
    <property type="nucleotide sequence ID" value="NZ_BJZU01000274.1"/>
</dbReference>
<evidence type="ECO:0000313" key="4">
    <source>
        <dbReference type="Proteomes" id="UP001156856"/>
    </source>
</evidence>
<dbReference type="Proteomes" id="UP000321960">
    <property type="component" value="Unassembled WGS sequence"/>
</dbReference>
<evidence type="ECO:0000313" key="3">
    <source>
        <dbReference type="Proteomes" id="UP000321960"/>
    </source>
</evidence>
<dbReference type="AlphaFoldDB" id="A0A512JDU4"/>
<protein>
    <submittedName>
        <fullName evidence="1">Uncharacterized protein</fullName>
    </submittedName>
</protein>
<proteinExistence type="predicted"/>
<keyword evidence="4" id="KW-1185">Reference proteome</keyword>
<comment type="caution">
    <text evidence="1">The sequence shown here is derived from an EMBL/GenBank/DDBJ whole genome shotgun (WGS) entry which is preliminary data.</text>
</comment>
<evidence type="ECO:0000313" key="1">
    <source>
        <dbReference type="EMBL" id="GEP08109.1"/>
    </source>
</evidence>
<organism evidence="1 3">
    <name type="scientific">Methylobacterium oxalidis</name>
    <dbReference type="NCBI Taxonomy" id="944322"/>
    <lineage>
        <taxon>Bacteria</taxon>
        <taxon>Pseudomonadati</taxon>
        <taxon>Pseudomonadota</taxon>
        <taxon>Alphaproteobacteria</taxon>
        <taxon>Hyphomicrobiales</taxon>
        <taxon>Methylobacteriaceae</taxon>
        <taxon>Methylobacterium</taxon>
    </lineage>
</organism>
<name>A0A512JDU4_9HYPH</name>
<dbReference type="Proteomes" id="UP001156856">
    <property type="component" value="Unassembled WGS sequence"/>
</dbReference>
<evidence type="ECO:0000313" key="2">
    <source>
        <dbReference type="EMBL" id="GLS64603.1"/>
    </source>
</evidence>
<reference evidence="2" key="4">
    <citation type="submission" date="2023-01" db="EMBL/GenBank/DDBJ databases">
        <title>Draft genome sequence of Methylobacterium oxalidis strain NBRC 107715.</title>
        <authorList>
            <person name="Sun Q."/>
            <person name="Mori K."/>
        </authorList>
    </citation>
    <scope>NUCLEOTIDE SEQUENCE</scope>
    <source>
        <strain evidence="2">NBRC 107715</strain>
    </source>
</reference>
<dbReference type="EMBL" id="BJZU01000274">
    <property type="protein sequence ID" value="GEP08109.1"/>
    <property type="molecule type" value="Genomic_DNA"/>
</dbReference>